<organism evidence="1 2">
    <name type="scientific">Streptomyces nigrescens</name>
    <dbReference type="NCBI Taxonomy" id="1920"/>
    <lineage>
        <taxon>Bacteria</taxon>
        <taxon>Bacillati</taxon>
        <taxon>Actinomycetota</taxon>
        <taxon>Actinomycetes</taxon>
        <taxon>Kitasatosporales</taxon>
        <taxon>Streptomycetaceae</taxon>
        <taxon>Streptomyces</taxon>
    </lineage>
</organism>
<comment type="caution">
    <text evidence="1">The sequence shown here is derived from an EMBL/GenBank/DDBJ whole genome shotgun (WGS) entry which is preliminary data.</text>
</comment>
<name>A0A640TB01_STRNI</name>
<reference evidence="1 2" key="1">
    <citation type="submission" date="2019-12" db="EMBL/GenBank/DDBJ databases">
        <title>Whole genome shotgun sequence of Streptomyces libani subsp. libani NBRC 13452.</title>
        <authorList>
            <person name="Ichikawa N."/>
            <person name="Kimura A."/>
            <person name="Kitahashi Y."/>
            <person name="Komaki H."/>
            <person name="Tamura T."/>
        </authorList>
    </citation>
    <scope>NUCLEOTIDE SEQUENCE [LARGE SCALE GENOMIC DNA]</scope>
    <source>
        <strain evidence="1 2">NBRC 13452</strain>
    </source>
</reference>
<sequence>MAVVRGRCREEEMGLFRRGPKRDSRDLARDGEFSFFSEREGGVFRSQVRQAFAEKGLEVTAYAGVVTDSAGRQFGLGNLAAVCHRDRRGERSWPALIRDHVGKVLRTMDGPQPLEILSEDEIRACLYPRVVAQETLPASDSFRYGRAPAPGLREVLALDLPEAVQMLSEDSLTDLGDVAELRIRAMNNLRALPVEGHETVRRGDGSAFEVLLGDSFFTASRVLVLDELVQRLMGTELTPDGALVALPFRHQLAFHRIHDAQVIPALQAMAQFAAAGHEDAAGAISPRVFWWRRGVMTPLSEPDGDGLRVVADADFQEMLERLVQGEA</sequence>
<dbReference type="EMBL" id="BLIP01000001">
    <property type="protein sequence ID" value="GFE20518.1"/>
    <property type="molecule type" value="Genomic_DNA"/>
</dbReference>
<evidence type="ECO:0000313" key="2">
    <source>
        <dbReference type="Proteomes" id="UP000429552"/>
    </source>
</evidence>
<dbReference type="AlphaFoldDB" id="A0A640TB01"/>
<protein>
    <submittedName>
        <fullName evidence="1">Uncharacterized protein</fullName>
    </submittedName>
</protein>
<proteinExistence type="predicted"/>
<gene>
    <name evidence="1" type="ORF">Sliba_09710</name>
</gene>
<accession>A0A640TB01</accession>
<evidence type="ECO:0000313" key="1">
    <source>
        <dbReference type="EMBL" id="GFE20518.1"/>
    </source>
</evidence>
<dbReference type="Proteomes" id="UP000429552">
    <property type="component" value="Unassembled WGS sequence"/>
</dbReference>